<keyword evidence="3" id="KW-1185">Reference proteome</keyword>
<gene>
    <name evidence="2" type="ORF">PLOB_00005579</name>
</gene>
<feature type="region of interest" description="Disordered" evidence="1">
    <location>
        <begin position="1"/>
        <end position="34"/>
    </location>
</feature>
<name>A0ABN8QEJ8_9CNID</name>
<evidence type="ECO:0000313" key="3">
    <source>
        <dbReference type="Proteomes" id="UP001159405"/>
    </source>
</evidence>
<comment type="caution">
    <text evidence="2">The sequence shown here is derived from an EMBL/GenBank/DDBJ whole genome shotgun (WGS) entry which is preliminary data.</text>
</comment>
<organism evidence="2 3">
    <name type="scientific">Porites lobata</name>
    <dbReference type="NCBI Taxonomy" id="104759"/>
    <lineage>
        <taxon>Eukaryota</taxon>
        <taxon>Metazoa</taxon>
        <taxon>Cnidaria</taxon>
        <taxon>Anthozoa</taxon>
        <taxon>Hexacorallia</taxon>
        <taxon>Scleractinia</taxon>
        <taxon>Fungiina</taxon>
        <taxon>Poritidae</taxon>
        <taxon>Porites</taxon>
    </lineage>
</organism>
<dbReference type="Proteomes" id="UP001159405">
    <property type="component" value="Unassembled WGS sequence"/>
</dbReference>
<evidence type="ECO:0000313" key="2">
    <source>
        <dbReference type="EMBL" id="CAH3163069.1"/>
    </source>
</evidence>
<proteinExistence type="predicted"/>
<sequence length="131" mass="14869">MASQADLSTAADDKSASVSSVPASWSSRTKTKSKKCKKCGSMIQNLSCHQSDVHKMPIMKRKLDVYVTRKRKLPNQRIKFCPLAPKTVGRRNTVKVTRRLIGRMKITTHARKWGLNTAQRIVMNSKMRILK</sequence>
<protein>
    <submittedName>
        <fullName evidence="2">Uncharacterized protein</fullName>
    </submittedName>
</protein>
<feature type="compositionally biased region" description="Low complexity" evidence="1">
    <location>
        <begin position="16"/>
        <end position="28"/>
    </location>
</feature>
<accession>A0ABN8QEJ8</accession>
<evidence type="ECO:0000256" key="1">
    <source>
        <dbReference type="SAM" id="MobiDB-lite"/>
    </source>
</evidence>
<dbReference type="EMBL" id="CALNXK010000125">
    <property type="protein sequence ID" value="CAH3163069.1"/>
    <property type="molecule type" value="Genomic_DNA"/>
</dbReference>
<reference evidence="2 3" key="1">
    <citation type="submission" date="2022-05" db="EMBL/GenBank/DDBJ databases">
        <authorList>
            <consortium name="Genoscope - CEA"/>
            <person name="William W."/>
        </authorList>
    </citation>
    <scope>NUCLEOTIDE SEQUENCE [LARGE SCALE GENOMIC DNA]</scope>
</reference>